<evidence type="ECO:0000256" key="3">
    <source>
        <dbReference type="ARBA" id="ARBA00022723"/>
    </source>
</evidence>
<evidence type="ECO:0000256" key="1">
    <source>
        <dbReference type="ARBA" id="ARBA00001936"/>
    </source>
</evidence>
<keyword evidence="6" id="KW-0464">Manganese</keyword>
<evidence type="ECO:0000259" key="7">
    <source>
        <dbReference type="PROSITE" id="PS51462"/>
    </source>
</evidence>
<dbReference type="EMBL" id="CAWUOM010000027">
    <property type="protein sequence ID" value="CAK7266674.1"/>
    <property type="molecule type" value="Genomic_DNA"/>
</dbReference>
<keyword evidence="3" id="KW-0479">Metal-binding</keyword>
<evidence type="ECO:0000256" key="4">
    <source>
        <dbReference type="ARBA" id="ARBA00022801"/>
    </source>
</evidence>
<name>A0ABP0DEK2_9PEZI</name>
<dbReference type="InterPro" id="IPR015797">
    <property type="entry name" value="NUDIX_hydrolase-like_dom_sf"/>
</dbReference>
<feature type="domain" description="Nudix hydrolase" evidence="7">
    <location>
        <begin position="17"/>
        <end position="183"/>
    </location>
</feature>
<dbReference type="GO" id="GO:0004519">
    <property type="term" value="F:endonuclease activity"/>
    <property type="evidence" value="ECO:0007669"/>
    <property type="project" value="UniProtKB-KW"/>
</dbReference>
<protein>
    <submittedName>
        <fullName evidence="8">5'-flap endonuclease</fullName>
    </submittedName>
</protein>
<dbReference type="Proteomes" id="UP001642501">
    <property type="component" value="Unassembled WGS sequence"/>
</dbReference>
<dbReference type="InterPro" id="IPR039121">
    <property type="entry name" value="NUDT19"/>
</dbReference>
<evidence type="ECO:0000313" key="9">
    <source>
        <dbReference type="Proteomes" id="UP001642501"/>
    </source>
</evidence>
<reference evidence="8 9" key="1">
    <citation type="submission" date="2024-01" db="EMBL/GenBank/DDBJ databases">
        <authorList>
            <person name="Allen C."/>
            <person name="Tagirdzhanova G."/>
        </authorList>
    </citation>
    <scope>NUCLEOTIDE SEQUENCE [LARGE SCALE GENOMIC DNA]</scope>
    <source>
        <strain evidence="8 9">CBS 573.63</strain>
    </source>
</reference>
<evidence type="ECO:0000256" key="6">
    <source>
        <dbReference type="ARBA" id="ARBA00023211"/>
    </source>
</evidence>
<dbReference type="SUPFAM" id="SSF55811">
    <property type="entry name" value="Nudix"/>
    <property type="match status" value="1"/>
</dbReference>
<comment type="cofactor">
    <cofactor evidence="1">
        <name>Mn(2+)</name>
        <dbReference type="ChEBI" id="CHEBI:29035"/>
    </cofactor>
</comment>
<dbReference type="PANTHER" id="PTHR12318:SF0">
    <property type="entry name" value="ACYL-COENZYME A DIPHOSPHATASE NUDT19"/>
    <property type="match status" value="1"/>
</dbReference>
<dbReference type="PROSITE" id="PS51462">
    <property type="entry name" value="NUDIX"/>
    <property type="match status" value="1"/>
</dbReference>
<keyword evidence="8" id="KW-0255">Endonuclease</keyword>
<keyword evidence="4" id="KW-0378">Hydrolase</keyword>
<keyword evidence="9" id="KW-1185">Reference proteome</keyword>
<gene>
    <name evidence="8" type="primary">SLX4_1</name>
    <name evidence="8" type="ORF">SEPCBS57363_002209</name>
</gene>
<proteinExistence type="predicted"/>
<evidence type="ECO:0000313" key="8">
    <source>
        <dbReference type="EMBL" id="CAK7266674.1"/>
    </source>
</evidence>
<dbReference type="CDD" id="cd18870">
    <property type="entry name" value="NUDIX_AcylCoAdiphos_Nudt19"/>
    <property type="match status" value="1"/>
</dbReference>
<evidence type="ECO:0000256" key="2">
    <source>
        <dbReference type="ARBA" id="ARBA00001946"/>
    </source>
</evidence>
<evidence type="ECO:0000256" key="5">
    <source>
        <dbReference type="ARBA" id="ARBA00022842"/>
    </source>
</evidence>
<organism evidence="8 9">
    <name type="scientific">Sporothrix epigloea</name>
    <dbReference type="NCBI Taxonomy" id="1892477"/>
    <lineage>
        <taxon>Eukaryota</taxon>
        <taxon>Fungi</taxon>
        <taxon>Dikarya</taxon>
        <taxon>Ascomycota</taxon>
        <taxon>Pezizomycotina</taxon>
        <taxon>Sordariomycetes</taxon>
        <taxon>Sordariomycetidae</taxon>
        <taxon>Ophiostomatales</taxon>
        <taxon>Ophiostomataceae</taxon>
        <taxon>Sporothrix</taxon>
    </lineage>
</organism>
<accession>A0ABP0DEK2</accession>
<sequence length="368" mass="39457">MPVASKVAAPPKKMLAVARPSSSVVVISPENEILLLHRCKTGSFSSAHVFPGGNLSTFHEGSDIPAVDSPGRHMDGPSYRIAAIRETFEESGVLMARPAGSHGPISAASAFDDRTLFHVSEEVSGPARVDVANHKIRFEDWLSSVGGIPDNENLIPFTRWLTPHHFVRRYTTQMYLYFLPLNAAAETAKAGDVTATSASKNKNGASADQTEVIAAEFATAASWVQRARDGDIILFPPQLYILSLLAPLLKGETGNYAAERRAVADFVNGGPVPGEDPATFVSWADRVICPRMIGKLSDDKKGRTVMTLEHPGAELKGTGRAGDAYRAIVVSNVPPGPPRDVELFLRADIMPLVQAKPKVRATGSTGKL</sequence>
<dbReference type="InterPro" id="IPR000086">
    <property type="entry name" value="NUDIX_hydrolase_dom"/>
</dbReference>
<keyword evidence="8" id="KW-0540">Nuclease</keyword>
<comment type="caution">
    <text evidence="8">The sequence shown here is derived from an EMBL/GenBank/DDBJ whole genome shotgun (WGS) entry which is preliminary data.</text>
</comment>
<keyword evidence="5" id="KW-0460">Magnesium</keyword>
<dbReference type="PANTHER" id="PTHR12318">
    <property type="entry name" value="TESTOSTERONE-REGULATED PROTEIN RP2"/>
    <property type="match status" value="1"/>
</dbReference>
<dbReference type="Gene3D" id="3.90.79.10">
    <property type="entry name" value="Nucleoside Triphosphate Pyrophosphohydrolase"/>
    <property type="match status" value="1"/>
</dbReference>
<comment type="cofactor">
    <cofactor evidence="2">
        <name>Mg(2+)</name>
        <dbReference type="ChEBI" id="CHEBI:18420"/>
    </cofactor>
</comment>